<dbReference type="EMBL" id="CP037901">
    <property type="protein sequence ID" value="QBP12388.1"/>
    <property type="molecule type" value="Genomic_DNA"/>
</dbReference>
<protein>
    <submittedName>
        <fullName evidence="1">D-aminoacylase</fullName>
    </submittedName>
</protein>
<sequence>MPSCDLLFTNATLIDGTGATRRTGALAVTDGRIVALGDCSGWQAARTVDATGHVLAPGFIDVHTHDDSALLSTPAMPAKTSQGVTSVIAGNCGISIAPLTPTHGLPQPLMLLGEVSDYRFPSVADYRRALEASPPSVNVGLLVGHSTLRAGAMTDTTRAATAEEIEAMAAMLDQALSDGGLGMSTGLSYPASRAAPTAEVVALARVTARHPGAIYTTHMRSERDQVVEAVGETLEIGREAALPVVISHHKCIGRKNFGKTTVTLSLIDKALATQDVSLDVYPYTASSTVLLPEFVGEAERIIVTSSQPHPEQARRDLSAIAADWHVSLEEAAARLGPATAIYFQMDEGDLRRVLSHPRTMIGSDGIPGPYPHPRLWGSFPRVLGHYARELGLLTLEDAVRRMTSLPASVFGLPGRGVLEVGYAADLVLFNPEQVIDRADYTQPCEPSAGIEAVYVNGVQVWGPDGATGAAAGQFLRH</sequence>
<dbReference type="Pfam" id="PF07969">
    <property type="entry name" value="Amidohydro_3"/>
    <property type="match status" value="1"/>
</dbReference>
<dbReference type="SUPFAM" id="SSF51556">
    <property type="entry name" value="Metallo-dependent hydrolases"/>
    <property type="match status" value="1"/>
</dbReference>
<dbReference type="InterPro" id="IPR013108">
    <property type="entry name" value="Amidohydro_3"/>
</dbReference>
<dbReference type="InterPro" id="IPR032466">
    <property type="entry name" value="Metal_Hydrolase"/>
</dbReference>
<dbReference type="Proteomes" id="UP000253772">
    <property type="component" value="Chromosome c2"/>
</dbReference>
<dbReference type="GO" id="GO:0005829">
    <property type="term" value="C:cytosol"/>
    <property type="evidence" value="ECO:0007669"/>
    <property type="project" value="TreeGrafter"/>
</dbReference>
<dbReference type="SUPFAM" id="SSF51338">
    <property type="entry name" value="Composite domain of metallo-dependent hydrolases"/>
    <property type="match status" value="1"/>
</dbReference>
<gene>
    <name evidence="1" type="ORF">DDF84_021850</name>
</gene>
<dbReference type="PANTHER" id="PTHR11647:SF1">
    <property type="entry name" value="COLLAPSIN RESPONSE MEDIATOR PROTEIN"/>
    <property type="match status" value="1"/>
</dbReference>
<dbReference type="InterPro" id="IPR050378">
    <property type="entry name" value="Metallo-dep_Hydrolases_sf"/>
</dbReference>
<dbReference type="AlphaFoldDB" id="A0A2L0X394"/>
<dbReference type="InterPro" id="IPR011059">
    <property type="entry name" value="Metal-dep_hydrolase_composite"/>
</dbReference>
<dbReference type="OrthoDB" id="9766983at2"/>
<dbReference type="Gene3D" id="3.20.20.140">
    <property type="entry name" value="Metal-dependent hydrolases"/>
    <property type="match status" value="1"/>
</dbReference>
<dbReference type="GO" id="GO:0016812">
    <property type="term" value="F:hydrolase activity, acting on carbon-nitrogen (but not peptide) bonds, in cyclic amides"/>
    <property type="evidence" value="ECO:0007669"/>
    <property type="project" value="TreeGrafter"/>
</dbReference>
<dbReference type="RefSeq" id="WP_017511059.1">
    <property type="nucleotide sequence ID" value="NZ_CP026544.1"/>
</dbReference>
<reference evidence="1 2" key="1">
    <citation type="submission" date="2019-03" db="EMBL/GenBank/DDBJ databases">
        <title>Comparative insights into the high quality Complete genome sequence of highly metal resistant Cupriavidus metallidurans strain BS1 isolated from a gold-copper mine.</title>
        <authorList>
            <person name="Mazhar H.S."/>
            <person name="Rensing C."/>
        </authorList>
    </citation>
    <scope>NUCLEOTIDE SEQUENCE [LARGE SCALE GENOMIC DNA]</scope>
    <source>
        <strain evidence="1 2">BS1</strain>
    </source>
</reference>
<dbReference type="GO" id="GO:0016811">
    <property type="term" value="F:hydrolase activity, acting on carbon-nitrogen (but not peptide) bonds, in linear amides"/>
    <property type="evidence" value="ECO:0007669"/>
    <property type="project" value="InterPro"/>
</dbReference>
<accession>A0A2L0X394</accession>
<dbReference type="PANTHER" id="PTHR11647">
    <property type="entry name" value="HYDRANTOINASE/DIHYDROPYRIMIDINASE FAMILY MEMBER"/>
    <property type="match status" value="1"/>
</dbReference>
<organism evidence="1 2">
    <name type="scientific">Cupriavidus metallidurans</name>
    <dbReference type="NCBI Taxonomy" id="119219"/>
    <lineage>
        <taxon>Bacteria</taxon>
        <taxon>Pseudomonadati</taxon>
        <taxon>Pseudomonadota</taxon>
        <taxon>Betaproteobacteria</taxon>
        <taxon>Burkholderiales</taxon>
        <taxon>Burkholderiaceae</taxon>
        <taxon>Cupriavidus</taxon>
    </lineage>
</organism>
<proteinExistence type="predicted"/>
<evidence type="ECO:0000313" key="1">
    <source>
        <dbReference type="EMBL" id="QBP12388.1"/>
    </source>
</evidence>
<dbReference type="InterPro" id="IPR023100">
    <property type="entry name" value="D-aminoacylase_insert_dom_sf"/>
</dbReference>
<dbReference type="Gene3D" id="3.30.1490.130">
    <property type="entry name" value="D-aminoacylase. Domain 3"/>
    <property type="match status" value="1"/>
</dbReference>
<dbReference type="CDD" id="cd01297">
    <property type="entry name" value="D-aminoacylase"/>
    <property type="match status" value="1"/>
</dbReference>
<dbReference type="Gene3D" id="2.30.40.10">
    <property type="entry name" value="Urease, subunit C, domain 1"/>
    <property type="match status" value="1"/>
</dbReference>
<name>A0A2L0X394_9BURK</name>
<evidence type="ECO:0000313" key="2">
    <source>
        <dbReference type="Proteomes" id="UP000253772"/>
    </source>
</evidence>